<keyword evidence="1" id="KW-0812">Transmembrane</keyword>
<dbReference type="AlphaFoldDB" id="A0A6C0HZI2"/>
<name>A0A6C0HZI2_9ZZZZ</name>
<proteinExistence type="predicted"/>
<evidence type="ECO:0000256" key="1">
    <source>
        <dbReference type="SAM" id="Phobius"/>
    </source>
</evidence>
<protein>
    <submittedName>
        <fullName evidence="2">Uncharacterized protein</fullName>
    </submittedName>
</protein>
<sequence>MDLKIVGGLISAILFLLLASAPAYSVIRRAGVKDQDTSLIVRSALAGLFMYISLSLV</sequence>
<evidence type="ECO:0000313" key="2">
    <source>
        <dbReference type="EMBL" id="QHT85555.1"/>
    </source>
</evidence>
<keyword evidence="1" id="KW-0472">Membrane</keyword>
<keyword evidence="1" id="KW-1133">Transmembrane helix</keyword>
<dbReference type="EMBL" id="MN740042">
    <property type="protein sequence ID" value="QHT85555.1"/>
    <property type="molecule type" value="Genomic_DNA"/>
</dbReference>
<accession>A0A6C0HZI2</accession>
<organism evidence="2">
    <name type="scientific">viral metagenome</name>
    <dbReference type="NCBI Taxonomy" id="1070528"/>
    <lineage>
        <taxon>unclassified sequences</taxon>
        <taxon>metagenomes</taxon>
        <taxon>organismal metagenomes</taxon>
    </lineage>
</organism>
<reference evidence="2" key="1">
    <citation type="journal article" date="2020" name="Nature">
        <title>Giant virus diversity and host interactions through global metagenomics.</title>
        <authorList>
            <person name="Schulz F."/>
            <person name="Roux S."/>
            <person name="Paez-Espino D."/>
            <person name="Jungbluth S."/>
            <person name="Walsh D.A."/>
            <person name="Denef V.J."/>
            <person name="McMahon K.D."/>
            <person name="Konstantinidis K.T."/>
            <person name="Eloe-Fadrosh E.A."/>
            <person name="Kyrpides N.C."/>
            <person name="Woyke T."/>
        </authorList>
    </citation>
    <scope>NUCLEOTIDE SEQUENCE</scope>
    <source>
        <strain evidence="2">GVMAG-M-3300023184-17</strain>
    </source>
</reference>
<feature type="transmembrane region" description="Helical" evidence="1">
    <location>
        <begin position="39"/>
        <end position="56"/>
    </location>
</feature>